<dbReference type="SUPFAM" id="SSF53448">
    <property type="entry name" value="Nucleotide-diphospho-sugar transferases"/>
    <property type="match status" value="1"/>
</dbReference>
<dbReference type="Proteomes" id="UP000593564">
    <property type="component" value="Unassembled WGS sequence"/>
</dbReference>
<dbReference type="InterPro" id="IPR050587">
    <property type="entry name" value="GNT1/Glycosyltrans_8"/>
</dbReference>
<proteinExistence type="predicted"/>
<feature type="compositionally biased region" description="Polar residues" evidence="3">
    <location>
        <begin position="250"/>
        <end position="264"/>
    </location>
</feature>
<evidence type="ECO:0000313" key="4">
    <source>
        <dbReference type="EMBL" id="KAF5958926.1"/>
    </source>
</evidence>
<gene>
    <name evidence="4" type="ORF">HYC85_000135</name>
</gene>
<dbReference type="Gene3D" id="3.90.550.10">
    <property type="entry name" value="Spore Coat Polysaccharide Biosynthesis Protein SpsA, Chain A"/>
    <property type="match status" value="1"/>
</dbReference>
<feature type="compositionally biased region" description="Basic and acidic residues" evidence="3">
    <location>
        <begin position="301"/>
        <end position="311"/>
    </location>
</feature>
<organism evidence="4 5">
    <name type="scientific">Camellia sinensis</name>
    <name type="common">Tea plant</name>
    <name type="synonym">Thea sinensis</name>
    <dbReference type="NCBI Taxonomy" id="4442"/>
    <lineage>
        <taxon>Eukaryota</taxon>
        <taxon>Viridiplantae</taxon>
        <taxon>Streptophyta</taxon>
        <taxon>Embryophyta</taxon>
        <taxon>Tracheophyta</taxon>
        <taxon>Spermatophyta</taxon>
        <taxon>Magnoliopsida</taxon>
        <taxon>eudicotyledons</taxon>
        <taxon>Gunneridae</taxon>
        <taxon>Pentapetalae</taxon>
        <taxon>asterids</taxon>
        <taxon>Ericales</taxon>
        <taxon>Theaceae</taxon>
        <taxon>Camellia</taxon>
    </lineage>
</organism>
<evidence type="ECO:0000256" key="2">
    <source>
        <dbReference type="ARBA" id="ARBA00023211"/>
    </source>
</evidence>
<reference evidence="4 5" key="2">
    <citation type="submission" date="2020-07" db="EMBL/GenBank/DDBJ databases">
        <title>Genome assembly of wild tea tree DASZ reveals pedigree and selection history of tea varieties.</title>
        <authorList>
            <person name="Zhang W."/>
        </authorList>
    </citation>
    <scope>NUCLEOTIDE SEQUENCE [LARGE SCALE GENOMIC DNA]</scope>
    <source>
        <strain evidence="5">cv. G240</strain>
        <tissue evidence="4">Leaf</tissue>
    </source>
</reference>
<dbReference type="PANTHER" id="PTHR11183">
    <property type="entry name" value="GLYCOGENIN SUBFAMILY MEMBER"/>
    <property type="match status" value="1"/>
</dbReference>
<evidence type="ECO:0000313" key="5">
    <source>
        <dbReference type="Proteomes" id="UP000593564"/>
    </source>
</evidence>
<keyword evidence="1" id="KW-0328">Glycosyltransferase</keyword>
<reference evidence="5" key="1">
    <citation type="journal article" date="2020" name="Nat. Commun.">
        <title>Genome assembly of wild tea tree DASZ reveals pedigree and selection history of tea varieties.</title>
        <authorList>
            <person name="Zhang W."/>
            <person name="Zhang Y."/>
            <person name="Qiu H."/>
            <person name="Guo Y."/>
            <person name="Wan H."/>
            <person name="Zhang X."/>
            <person name="Scossa F."/>
            <person name="Alseekh S."/>
            <person name="Zhang Q."/>
            <person name="Wang P."/>
            <person name="Xu L."/>
            <person name="Schmidt M.H."/>
            <person name="Jia X."/>
            <person name="Li D."/>
            <person name="Zhu A."/>
            <person name="Guo F."/>
            <person name="Chen W."/>
            <person name="Ni D."/>
            <person name="Usadel B."/>
            <person name="Fernie A.R."/>
            <person name="Wen W."/>
        </authorList>
    </citation>
    <scope>NUCLEOTIDE SEQUENCE [LARGE SCALE GENOMIC DNA]</scope>
    <source>
        <strain evidence="5">cv. G240</strain>
    </source>
</reference>
<dbReference type="AlphaFoldDB" id="A0A7J7I394"/>
<keyword evidence="2" id="KW-0464">Manganese</keyword>
<keyword evidence="5" id="KW-1185">Reference proteome</keyword>
<keyword evidence="1" id="KW-0808">Transferase</keyword>
<dbReference type="EMBL" id="JACBKZ010000001">
    <property type="protein sequence ID" value="KAF5958926.1"/>
    <property type="molecule type" value="Genomic_DNA"/>
</dbReference>
<feature type="compositionally biased region" description="Basic and acidic residues" evidence="3">
    <location>
        <begin position="270"/>
        <end position="280"/>
    </location>
</feature>
<sequence>MVESDFDPVDVSHIEGTTNIDFLFPMPEISATGNNGTLFNSGVMVIEPSNCTFKLLMDHINEIESYNGYLNEIFTWWHWIPKHMNYLKHFWVGDDEAVKQKKTKLFGDYDCNWNVDIFHEFASDVAHNKWWRVHDAMPQQLQQFCLLKSKQKAQLEWDRMQAEKENYTDGHWRNQTKDWRLNKCVDNLYSWKSMLHNQGETNWTDDEFFNPSPPDITMTSLSGLGILQGGVKVLIGLCHTEPIKAHNITYGENNSPRRSCSQSPERQRRRIDPQALEDRVKEQDELIRKMTANMKAMKLPDQGKRGGDRRGAQRKYASSPLRRSW</sequence>
<accession>A0A7J7I394</accession>
<comment type="caution">
    <text evidence="4">The sequence shown here is derived from an EMBL/GenBank/DDBJ whole genome shotgun (WGS) entry which is preliminary data.</text>
</comment>
<feature type="region of interest" description="Disordered" evidence="3">
    <location>
        <begin position="248"/>
        <end position="280"/>
    </location>
</feature>
<name>A0A7J7I394_CAMSI</name>
<evidence type="ECO:0000256" key="3">
    <source>
        <dbReference type="SAM" id="MobiDB-lite"/>
    </source>
</evidence>
<evidence type="ECO:0000256" key="1">
    <source>
        <dbReference type="ARBA" id="ARBA00022676"/>
    </source>
</evidence>
<dbReference type="InterPro" id="IPR029044">
    <property type="entry name" value="Nucleotide-diphossugar_trans"/>
</dbReference>
<dbReference type="GO" id="GO:0016757">
    <property type="term" value="F:glycosyltransferase activity"/>
    <property type="evidence" value="ECO:0007669"/>
    <property type="project" value="UniProtKB-KW"/>
</dbReference>
<protein>
    <submittedName>
        <fullName evidence="4">Uncharacterized protein</fullName>
    </submittedName>
</protein>
<feature type="region of interest" description="Disordered" evidence="3">
    <location>
        <begin position="294"/>
        <end position="325"/>
    </location>
</feature>